<reference evidence="2 3" key="1">
    <citation type="submission" date="2018-08" db="EMBL/GenBank/DDBJ databases">
        <title>Aphanomyces genome sequencing and annotation.</title>
        <authorList>
            <person name="Minardi D."/>
            <person name="Oidtmann B."/>
            <person name="Van Der Giezen M."/>
            <person name="Studholme D.J."/>
        </authorList>
    </citation>
    <scope>NUCLEOTIDE SEQUENCE [LARGE SCALE GENOMIC DNA]</scope>
    <source>
        <strain evidence="2 3">D2</strain>
    </source>
</reference>
<dbReference type="VEuPathDB" id="FungiDB:H257_19010"/>
<feature type="compositionally biased region" description="Low complexity" evidence="1">
    <location>
        <begin position="78"/>
        <end position="90"/>
    </location>
</feature>
<evidence type="ECO:0000256" key="1">
    <source>
        <dbReference type="SAM" id="MobiDB-lite"/>
    </source>
</evidence>
<protein>
    <submittedName>
        <fullName evidence="2">Uncharacterized protein</fullName>
    </submittedName>
</protein>
<proteinExistence type="predicted"/>
<evidence type="ECO:0000313" key="3">
    <source>
        <dbReference type="Proteomes" id="UP000266643"/>
    </source>
</evidence>
<dbReference type="Proteomes" id="UP000266643">
    <property type="component" value="Unassembled WGS sequence"/>
</dbReference>
<sequence length="265" mass="29489">MRQARNHSPRCAPLNPSLSNPPLSNPPLSNPPLSNPPLSNPPLPNPPLPNPPLPNPPQSNPPMPNPPQLNPPMPNPPLSNSHLPNPPLLLLNQRSHNFRGTLTALKVYAQSKQTLSLDELADPVVIKRIHEIRNRLASSVCRRVSDASWYDNNSFVLKHLSELPGGMREAVSSLFVARAAIHPYDFLPEALWGCSADIMGLTRALDRDIFVFAERDHGASFVKYTFDGQDLRRILLPTDQWEVEFKVSGSSACCIYLQAFMLLQW</sequence>
<gene>
    <name evidence="2" type="ORF">DYB30_002986</name>
</gene>
<name>A0A397CV29_APHAT</name>
<evidence type="ECO:0000313" key="2">
    <source>
        <dbReference type="EMBL" id="RHY50482.1"/>
    </source>
</evidence>
<dbReference type="AlphaFoldDB" id="A0A397CV29"/>
<dbReference type="EMBL" id="QUTD01007379">
    <property type="protein sequence ID" value="RHY50482.1"/>
    <property type="molecule type" value="Genomic_DNA"/>
</dbReference>
<feature type="compositionally biased region" description="Pro residues" evidence="1">
    <location>
        <begin position="23"/>
        <end position="77"/>
    </location>
</feature>
<comment type="caution">
    <text evidence="2">The sequence shown here is derived from an EMBL/GenBank/DDBJ whole genome shotgun (WGS) entry which is preliminary data.</text>
</comment>
<accession>A0A397CV29</accession>
<feature type="region of interest" description="Disordered" evidence="1">
    <location>
        <begin position="1"/>
        <end position="90"/>
    </location>
</feature>
<feature type="compositionally biased region" description="Low complexity" evidence="1">
    <location>
        <begin position="13"/>
        <end position="22"/>
    </location>
</feature>
<organism evidence="2 3">
    <name type="scientific">Aphanomyces astaci</name>
    <name type="common">Crayfish plague agent</name>
    <dbReference type="NCBI Taxonomy" id="112090"/>
    <lineage>
        <taxon>Eukaryota</taxon>
        <taxon>Sar</taxon>
        <taxon>Stramenopiles</taxon>
        <taxon>Oomycota</taxon>
        <taxon>Saprolegniomycetes</taxon>
        <taxon>Saprolegniales</taxon>
        <taxon>Verrucalvaceae</taxon>
        <taxon>Aphanomyces</taxon>
    </lineage>
</organism>